<name>A0ABT3GJQ9_9BACT</name>
<feature type="transmembrane region" description="Helical" evidence="1">
    <location>
        <begin position="47"/>
        <end position="67"/>
    </location>
</feature>
<evidence type="ECO:0000256" key="1">
    <source>
        <dbReference type="SAM" id="Phobius"/>
    </source>
</evidence>
<gene>
    <name evidence="3" type="ORF">OKA05_14325</name>
</gene>
<keyword evidence="4" id="KW-1185">Reference proteome</keyword>
<organism evidence="3 4">
    <name type="scientific">Luteolibacter arcticus</name>
    <dbReference type="NCBI Taxonomy" id="1581411"/>
    <lineage>
        <taxon>Bacteria</taxon>
        <taxon>Pseudomonadati</taxon>
        <taxon>Verrucomicrobiota</taxon>
        <taxon>Verrucomicrobiia</taxon>
        <taxon>Verrucomicrobiales</taxon>
        <taxon>Verrucomicrobiaceae</taxon>
        <taxon>Luteolibacter</taxon>
    </lineage>
</organism>
<keyword evidence="1" id="KW-0472">Membrane</keyword>
<dbReference type="Proteomes" id="UP001320876">
    <property type="component" value="Unassembled WGS sequence"/>
</dbReference>
<feature type="signal peptide" evidence="2">
    <location>
        <begin position="1"/>
        <end position="23"/>
    </location>
</feature>
<feature type="chain" id="PRO_5047136671" evidence="2">
    <location>
        <begin position="24"/>
        <end position="92"/>
    </location>
</feature>
<feature type="transmembrane region" description="Helical" evidence="1">
    <location>
        <begin position="74"/>
        <end position="91"/>
    </location>
</feature>
<sequence length="92" mass="10130">MIRETLRKLLLGLFALLPAIAAAHPGHYHPPGEDDEFDQFRADWLHLHGWMEVALAAMLVTSVLLFHFNKSRKVRIGAVIAFGGSLALLAAS</sequence>
<dbReference type="RefSeq" id="WP_264487847.1">
    <property type="nucleotide sequence ID" value="NZ_JAPDDT010000005.1"/>
</dbReference>
<keyword evidence="1" id="KW-1133">Transmembrane helix</keyword>
<evidence type="ECO:0000256" key="2">
    <source>
        <dbReference type="SAM" id="SignalP"/>
    </source>
</evidence>
<keyword evidence="1" id="KW-0812">Transmembrane</keyword>
<reference evidence="3 4" key="1">
    <citation type="submission" date="2022-10" db="EMBL/GenBank/DDBJ databases">
        <title>Luteolibacter arcticus strain CCTCC AB 2014275, whole genome shotgun sequencing project.</title>
        <authorList>
            <person name="Zhao G."/>
            <person name="Shen L."/>
        </authorList>
    </citation>
    <scope>NUCLEOTIDE SEQUENCE [LARGE SCALE GENOMIC DNA]</scope>
    <source>
        <strain evidence="3 4">CCTCC AB 2014275</strain>
    </source>
</reference>
<evidence type="ECO:0000313" key="4">
    <source>
        <dbReference type="Proteomes" id="UP001320876"/>
    </source>
</evidence>
<comment type="caution">
    <text evidence="3">The sequence shown here is derived from an EMBL/GenBank/DDBJ whole genome shotgun (WGS) entry which is preliminary data.</text>
</comment>
<proteinExistence type="predicted"/>
<accession>A0ABT3GJQ9</accession>
<protein>
    <submittedName>
        <fullName evidence="3">Uncharacterized protein</fullName>
    </submittedName>
</protein>
<dbReference type="EMBL" id="JAPDDT010000005">
    <property type="protein sequence ID" value="MCW1923739.1"/>
    <property type="molecule type" value="Genomic_DNA"/>
</dbReference>
<keyword evidence="2" id="KW-0732">Signal</keyword>
<evidence type="ECO:0000313" key="3">
    <source>
        <dbReference type="EMBL" id="MCW1923739.1"/>
    </source>
</evidence>